<dbReference type="Proteomes" id="UP001054945">
    <property type="component" value="Unassembled WGS sequence"/>
</dbReference>
<accession>A0AAV4YE85</accession>
<reference evidence="1 2" key="1">
    <citation type="submission" date="2021-06" db="EMBL/GenBank/DDBJ databases">
        <title>Caerostris extrusa draft genome.</title>
        <authorList>
            <person name="Kono N."/>
            <person name="Arakawa K."/>
        </authorList>
    </citation>
    <scope>NUCLEOTIDE SEQUENCE [LARGE SCALE GENOMIC DNA]</scope>
</reference>
<dbReference type="EMBL" id="BPLR01019121">
    <property type="protein sequence ID" value="GIZ04670.1"/>
    <property type="molecule type" value="Genomic_DNA"/>
</dbReference>
<gene>
    <name evidence="1" type="ORF">CEXT_761431</name>
</gene>
<protein>
    <submittedName>
        <fullName evidence="1">Uncharacterized protein</fullName>
    </submittedName>
</protein>
<dbReference type="AlphaFoldDB" id="A0AAV4YE85"/>
<evidence type="ECO:0000313" key="2">
    <source>
        <dbReference type="Proteomes" id="UP001054945"/>
    </source>
</evidence>
<sequence>MFLILAEEDSPFMGFASHYTNVLAVPWECGNSLWSANCKPIGVPIGVHCDELYRISRNTLPESSETDSVGQQINYHVKELEFANLDATHKSNDYSKLHSEALSNFSITRNPLRNFGTSTDGKFHHTIKTSSRKKNLETFETTNITPSAEVHN</sequence>
<evidence type="ECO:0000313" key="1">
    <source>
        <dbReference type="EMBL" id="GIZ04670.1"/>
    </source>
</evidence>
<proteinExistence type="predicted"/>
<comment type="caution">
    <text evidence="1">The sequence shown here is derived from an EMBL/GenBank/DDBJ whole genome shotgun (WGS) entry which is preliminary data.</text>
</comment>
<keyword evidence="2" id="KW-1185">Reference proteome</keyword>
<name>A0AAV4YE85_CAEEX</name>
<organism evidence="1 2">
    <name type="scientific">Caerostris extrusa</name>
    <name type="common">Bark spider</name>
    <name type="synonym">Caerostris bankana</name>
    <dbReference type="NCBI Taxonomy" id="172846"/>
    <lineage>
        <taxon>Eukaryota</taxon>
        <taxon>Metazoa</taxon>
        <taxon>Ecdysozoa</taxon>
        <taxon>Arthropoda</taxon>
        <taxon>Chelicerata</taxon>
        <taxon>Arachnida</taxon>
        <taxon>Araneae</taxon>
        <taxon>Araneomorphae</taxon>
        <taxon>Entelegynae</taxon>
        <taxon>Araneoidea</taxon>
        <taxon>Araneidae</taxon>
        <taxon>Caerostris</taxon>
    </lineage>
</organism>